<organism evidence="1 2">
    <name type="scientific">Sphingobium fuliginis ATCC 27551</name>
    <dbReference type="NCBI Taxonomy" id="1208342"/>
    <lineage>
        <taxon>Bacteria</taxon>
        <taxon>Pseudomonadati</taxon>
        <taxon>Pseudomonadota</taxon>
        <taxon>Alphaproteobacteria</taxon>
        <taxon>Sphingomonadales</taxon>
        <taxon>Sphingomonadaceae</taxon>
        <taxon>Sphingobium</taxon>
    </lineage>
</organism>
<protein>
    <recommendedName>
        <fullName evidence="3">SRPBCC domain-containing protein</fullName>
    </recommendedName>
</protein>
<dbReference type="SUPFAM" id="SSF55961">
    <property type="entry name" value="Bet v1-like"/>
    <property type="match status" value="1"/>
</dbReference>
<geneLocation type="plasmid" evidence="2">
    <name>psf1</name>
</geneLocation>
<dbReference type="Pfam" id="PF10604">
    <property type="entry name" value="Polyketide_cyc2"/>
    <property type="match status" value="1"/>
</dbReference>
<dbReference type="Gene3D" id="3.30.530.20">
    <property type="match status" value="1"/>
</dbReference>
<reference evidence="1 2" key="1">
    <citation type="submission" date="2019-06" db="EMBL/GenBank/DDBJ databases">
        <title>Genome organization and adaptive potential of archetypical organophosphate degarding Sphingobium fuliginis ATCC 27551.</title>
        <authorList>
            <person name="Sarwar A."/>
            <person name="Parthasarathy S."/>
            <person name="Singh C."/>
            <person name="Siddavattam D."/>
        </authorList>
    </citation>
    <scope>NUCLEOTIDE SEQUENCE [LARGE SCALE GENOMIC DNA]</scope>
    <source>
        <strain evidence="1 2">ATCC 27551</strain>
        <plasmid evidence="2">psf1</plasmid>
    </source>
</reference>
<dbReference type="EMBL" id="CP041018">
    <property type="protein sequence ID" value="QDC40256.1"/>
    <property type="molecule type" value="Genomic_DNA"/>
</dbReference>
<dbReference type="Proteomes" id="UP000311469">
    <property type="component" value="Plasmid pSF1"/>
</dbReference>
<dbReference type="InterPro" id="IPR023393">
    <property type="entry name" value="START-like_dom_sf"/>
</dbReference>
<keyword evidence="1" id="KW-0614">Plasmid</keyword>
<dbReference type="AlphaFoldDB" id="A0A5B8CNT1"/>
<name>A0A5B8CNT1_SPHSA</name>
<dbReference type="RefSeq" id="WP_140043519.1">
    <property type="nucleotide sequence ID" value="NZ_CP041018.1"/>
</dbReference>
<sequence length="156" mass="18269">MFTVENSISLSAPLARVWRVLVDVDRYRDWHPHTGLESDPVDPRKLLYTHWRPGWTDPVISAEARVVRLKRPSDFAWRVGIKGLLQIEEGFHLEKSPEGTQLKHRLSCSGFGSWLGFLVMRPFLRRQLARTESSLERYLRRGTVISRYAHRSSRHH</sequence>
<accession>A0A5B8CNT1</accession>
<dbReference type="InterPro" id="IPR019587">
    <property type="entry name" value="Polyketide_cyclase/dehydratase"/>
</dbReference>
<evidence type="ECO:0000313" key="2">
    <source>
        <dbReference type="Proteomes" id="UP000311469"/>
    </source>
</evidence>
<gene>
    <name evidence="1" type="ORF">FIL70_24215</name>
</gene>
<proteinExistence type="predicted"/>
<dbReference type="KEGG" id="sufl:FIL70_24215"/>
<evidence type="ECO:0000313" key="1">
    <source>
        <dbReference type="EMBL" id="QDC40256.1"/>
    </source>
</evidence>
<evidence type="ECO:0008006" key="3">
    <source>
        <dbReference type="Google" id="ProtNLM"/>
    </source>
</evidence>